<dbReference type="NCBIfam" id="TIGR01845">
    <property type="entry name" value="outer_NodT"/>
    <property type="match status" value="1"/>
</dbReference>
<dbReference type="EMBL" id="BJLH01000014">
    <property type="protein sequence ID" value="GEA61916.1"/>
    <property type="molecule type" value="Genomic_DNA"/>
</dbReference>
<evidence type="ECO:0000313" key="3">
    <source>
        <dbReference type="EMBL" id="GEA61916.1"/>
    </source>
</evidence>
<proteinExistence type="inferred from homology"/>
<evidence type="ECO:0000313" key="4">
    <source>
        <dbReference type="Proteomes" id="UP000318242"/>
    </source>
</evidence>
<dbReference type="Proteomes" id="UP000318242">
    <property type="component" value="Unassembled WGS sequence"/>
</dbReference>
<accession>A0A4Y3IRE8</accession>
<dbReference type="OrthoDB" id="9770517at2"/>
<name>A0A4Y3IRE8_9VIBR</name>
<dbReference type="InterPro" id="IPR010131">
    <property type="entry name" value="MdtP/NodT-like"/>
</dbReference>
<dbReference type="InterPro" id="IPR003423">
    <property type="entry name" value="OMP_efflux"/>
</dbReference>
<keyword evidence="2" id="KW-1134">Transmembrane beta strand</keyword>
<comment type="caution">
    <text evidence="3">The sequence shown here is derived from an EMBL/GenBank/DDBJ whole genome shotgun (WGS) entry which is preliminary data.</text>
</comment>
<dbReference type="SUPFAM" id="SSF56954">
    <property type="entry name" value="Outer membrane efflux proteins (OEP)"/>
    <property type="match status" value="1"/>
</dbReference>
<comment type="subcellular location">
    <subcellularLocation>
        <location evidence="2">Cell outer membrane</location>
        <topology evidence="2">Lipid-anchor</topology>
    </subcellularLocation>
</comment>
<keyword evidence="4" id="KW-1185">Reference proteome</keyword>
<dbReference type="AlphaFoldDB" id="A0A4Y3IRE8"/>
<comment type="similarity">
    <text evidence="1 2">Belongs to the outer membrane factor (OMF) (TC 1.B.17) family.</text>
</comment>
<protein>
    <submittedName>
        <fullName evidence="3">Outer membrane protein</fullName>
    </submittedName>
</protein>
<reference evidence="3 4" key="1">
    <citation type="submission" date="2019-06" db="EMBL/GenBank/DDBJ databases">
        <title>Whole genome shotgun sequence of Vibrio comitans NBRC 102076.</title>
        <authorList>
            <person name="Hosoyama A."/>
            <person name="Uohara A."/>
            <person name="Ohji S."/>
            <person name="Ichikawa N."/>
        </authorList>
    </citation>
    <scope>NUCLEOTIDE SEQUENCE [LARGE SCALE GENOMIC DNA]</scope>
    <source>
        <strain evidence="3 4">NBRC 102076</strain>
    </source>
</reference>
<dbReference type="PANTHER" id="PTHR30203:SF25">
    <property type="entry name" value="OUTER MEMBRANE PROTEIN-RELATED"/>
    <property type="match status" value="1"/>
</dbReference>
<dbReference type="PROSITE" id="PS51257">
    <property type="entry name" value="PROKAR_LIPOPROTEIN"/>
    <property type="match status" value="1"/>
</dbReference>
<evidence type="ECO:0000256" key="1">
    <source>
        <dbReference type="ARBA" id="ARBA00007613"/>
    </source>
</evidence>
<gene>
    <name evidence="3" type="ORF">VCO01S_31090</name>
</gene>
<dbReference type="RefSeq" id="WP_141272259.1">
    <property type="nucleotide sequence ID" value="NZ_BJLH01000014.1"/>
</dbReference>
<dbReference type="GO" id="GO:0009279">
    <property type="term" value="C:cell outer membrane"/>
    <property type="evidence" value="ECO:0007669"/>
    <property type="project" value="UniProtKB-SubCell"/>
</dbReference>
<dbReference type="Pfam" id="PF02321">
    <property type="entry name" value="OEP"/>
    <property type="match status" value="2"/>
</dbReference>
<keyword evidence="2" id="KW-0812">Transmembrane</keyword>
<feature type="signal peptide" evidence="2">
    <location>
        <begin position="1"/>
        <end position="21"/>
    </location>
</feature>
<dbReference type="GO" id="GO:0015562">
    <property type="term" value="F:efflux transmembrane transporter activity"/>
    <property type="evidence" value="ECO:0007669"/>
    <property type="project" value="InterPro"/>
</dbReference>
<keyword evidence="2" id="KW-0472">Membrane</keyword>
<evidence type="ECO:0000256" key="2">
    <source>
        <dbReference type="RuleBase" id="RU362097"/>
    </source>
</evidence>
<keyword evidence="2" id="KW-0449">Lipoprotein</keyword>
<keyword evidence="2" id="KW-0732">Signal</keyword>
<keyword evidence="2" id="KW-0564">Palmitate</keyword>
<dbReference type="PANTHER" id="PTHR30203">
    <property type="entry name" value="OUTER MEMBRANE CATION EFFLUX PROTEIN"/>
    <property type="match status" value="1"/>
</dbReference>
<feature type="chain" id="PRO_5021457437" evidence="2">
    <location>
        <begin position="22"/>
        <end position="498"/>
    </location>
</feature>
<sequence>MKLRKLSPIILSMVLAGCAVGPEYQAPQDTVGSAFLVEQVEGTQASDETVTAGWWAQFDDETLNELVKVAQNENISLLIAAERVKSAQAYQRAIESFKVPTISVNMGATTYGFSENDPLVGPLVTPGGLGQINQAIGQDTLIDSSYDFTSVSANISWELDVFNRLEYQAQSAEARAEQVEIMREGMVTLITSDVIHNYFQFRGAEERKQIALETQESQQETLKLVQSLVRNGYGSDLDLAQAKAALSATKALLPQLDIAMKVHKQRLAILLGKSATEMDILLAEPGKVPDFKGTVPIGLPSDVLQSRPDIRIAEKEMVAINADVGAAVANKYPRFYLTGSPGLLAGDFSDLFSSDSAAWVASVGASWTVFDGGRSDAMVELQESRFNAAALSYEQTVNTAISEVETLLYTYGSSQEAETYVADTLVEADNAVAKADSLYRAGLVDYISVLDAQRQQKVIRDAQVSANLQTSQVLVSLHKALGGNWEIEPQQSNTEGED</sequence>
<dbReference type="Gene3D" id="1.20.1600.10">
    <property type="entry name" value="Outer membrane efflux proteins (OEP)"/>
    <property type="match status" value="1"/>
</dbReference>
<dbReference type="Gene3D" id="2.20.200.10">
    <property type="entry name" value="Outer membrane efflux proteins (OEP)"/>
    <property type="match status" value="1"/>
</dbReference>
<organism evidence="3 4">
    <name type="scientific">Vibrio comitans NBRC 102076</name>
    <dbReference type="NCBI Taxonomy" id="1219078"/>
    <lineage>
        <taxon>Bacteria</taxon>
        <taxon>Pseudomonadati</taxon>
        <taxon>Pseudomonadota</taxon>
        <taxon>Gammaproteobacteria</taxon>
        <taxon>Vibrionales</taxon>
        <taxon>Vibrionaceae</taxon>
        <taxon>Vibrio</taxon>
    </lineage>
</organism>